<dbReference type="InterPro" id="IPR009057">
    <property type="entry name" value="Homeodomain-like_sf"/>
</dbReference>
<evidence type="ECO:0000259" key="13">
    <source>
        <dbReference type="PROSITE" id="PS50071"/>
    </source>
</evidence>
<sequence>LKLSPAPALGGNFTGLLDELESSEDAHRLQLLGTGAIRTPARRLLGRTRGRRSPVLRPGPPPAQVRSAQGLRPGSRASRPGKYHPPQPPGRRRGRQTYSRFQTLELEKEFLFNPYLTRKRRIEVSHALALTERQVKIWFQNRRMKWKKENNKDKFPVSRQEVKDGETKKEAQELEEDRAEGPTN</sequence>
<dbReference type="AlphaFoldDB" id="A0A341AD63"/>
<dbReference type="FunFam" id="1.10.10.60:FF:000072">
    <property type="entry name" value="Homeobox protein Hox-B8"/>
    <property type="match status" value="1"/>
</dbReference>
<dbReference type="SMART" id="SM00389">
    <property type="entry name" value="HOX"/>
    <property type="match status" value="1"/>
</dbReference>
<accession>A0A341AD63</accession>
<evidence type="ECO:0000256" key="12">
    <source>
        <dbReference type="SAM" id="MobiDB-lite"/>
    </source>
</evidence>
<dbReference type="PANTHER" id="PTHR46166">
    <property type="entry name" value="HOMEOBOX DOMAIN-CONTAINING PROTEIN"/>
    <property type="match status" value="1"/>
</dbReference>
<keyword evidence="8" id="KW-0804">Transcription</keyword>
<evidence type="ECO:0000256" key="6">
    <source>
        <dbReference type="ARBA" id="ARBA00023125"/>
    </source>
</evidence>
<keyword evidence="7 10" id="KW-0371">Homeobox</keyword>
<keyword evidence="14" id="KW-1185">Reference proteome</keyword>
<dbReference type="Gene3D" id="1.10.10.60">
    <property type="entry name" value="Homeodomain-like"/>
    <property type="match status" value="1"/>
</dbReference>
<comment type="function">
    <text evidence="1">Sequence-specific transcription factor which is part of a developmental regulatory system that provides cells with specific positional identities on the anterior-posterior axis.</text>
</comment>
<dbReference type="PRINTS" id="PR00024">
    <property type="entry name" value="HOMEOBOX"/>
</dbReference>
<evidence type="ECO:0000256" key="10">
    <source>
        <dbReference type="PROSITE-ProRule" id="PRU00108"/>
    </source>
</evidence>
<dbReference type="InterPro" id="IPR020479">
    <property type="entry name" value="HD_metazoa"/>
</dbReference>
<feature type="compositionally biased region" description="Basic residues" evidence="12">
    <location>
        <begin position="40"/>
        <end position="54"/>
    </location>
</feature>
<evidence type="ECO:0000256" key="11">
    <source>
        <dbReference type="RuleBase" id="RU000682"/>
    </source>
</evidence>
<evidence type="ECO:0000256" key="1">
    <source>
        <dbReference type="ARBA" id="ARBA00003263"/>
    </source>
</evidence>
<dbReference type="Proteomes" id="UP000252040">
    <property type="component" value="Unplaced"/>
</dbReference>
<evidence type="ECO:0000256" key="3">
    <source>
        <dbReference type="ARBA" id="ARBA00009107"/>
    </source>
</evidence>
<dbReference type="GeneID" id="112391494"/>
<feature type="non-terminal residue" evidence="15">
    <location>
        <position position="1"/>
    </location>
</feature>
<dbReference type="PROSITE" id="PS00027">
    <property type="entry name" value="HOMEOBOX_1"/>
    <property type="match status" value="1"/>
</dbReference>
<evidence type="ECO:0000256" key="9">
    <source>
        <dbReference type="ARBA" id="ARBA00023242"/>
    </source>
</evidence>
<evidence type="ECO:0000313" key="14">
    <source>
        <dbReference type="Proteomes" id="UP000252040"/>
    </source>
</evidence>
<comment type="similarity">
    <text evidence="3">Belongs to the Antp homeobox family.</text>
</comment>
<dbReference type="InterPro" id="IPR001356">
    <property type="entry name" value="HD"/>
</dbReference>
<dbReference type="Pfam" id="PF00046">
    <property type="entry name" value="Homeodomain"/>
    <property type="match status" value="1"/>
</dbReference>
<dbReference type="GO" id="GO:0000981">
    <property type="term" value="F:DNA-binding transcription factor activity, RNA polymerase II-specific"/>
    <property type="evidence" value="ECO:0007669"/>
    <property type="project" value="InterPro"/>
</dbReference>
<evidence type="ECO:0000256" key="4">
    <source>
        <dbReference type="ARBA" id="ARBA00022473"/>
    </source>
</evidence>
<dbReference type="PANTHER" id="PTHR46166:SF1">
    <property type="entry name" value="HOMEOBOX PROTEIN HOX-D8"/>
    <property type="match status" value="1"/>
</dbReference>
<feature type="region of interest" description="Disordered" evidence="12">
    <location>
        <begin position="148"/>
        <end position="184"/>
    </location>
</feature>
<gene>
    <name evidence="15" type="primary">HOXD8</name>
</gene>
<evidence type="ECO:0000256" key="2">
    <source>
        <dbReference type="ARBA" id="ARBA00004123"/>
    </source>
</evidence>
<dbReference type="STRING" id="1706337.A0A341AD63"/>
<dbReference type="PROSITE" id="PS50071">
    <property type="entry name" value="HOMEOBOX_2"/>
    <property type="match status" value="1"/>
</dbReference>
<feature type="domain" description="Homeobox" evidence="13">
    <location>
        <begin position="89"/>
        <end position="149"/>
    </location>
</feature>
<name>A0A341AD63_NEOAA</name>
<evidence type="ECO:0000256" key="8">
    <source>
        <dbReference type="ARBA" id="ARBA00023163"/>
    </source>
</evidence>
<feature type="compositionally biased region" description="Basic and acidic residues" evidence="12">
    <location>
        <begin position="148"/>
        <end position="172"/>
    </location>
</feature>
<dbReference type="CTD" id="3234"/>
<evidence type="ECO:0000256" key="7">
    <source>
        <dbReference type="ARBA" id="ARBA00023155"/>
    </source>
</evidence>
<dbReference type="InterPro" id="IPR050948">
    <property type="entry name" value="Antp_homeobox_TF"/>
</dbReference>
<comment type="subcellular location">
    <subcellularLocation>
        <location evidence="2 10 11">Nucleus</location>
    </subcellularLocation>
</comment>
<reference evidence="15" key="1">
    <citation type="submission" date="2025-08" db="UniProtKB">
        <authorList>
            <consortium name="RefSeq"/>
        </authorList>
    </citation>
    <scope>IDENTIFICATION</scope>
    <source>
        <tissue evidence="15">Meat</tissue>
    </source>
</reference>
<dbReference type="GO" id="GO:0005634">
    <property type="term" value="C:nucleus"/>
    <property type="evidence" value="ECO:0007669"/>
    <property type="project" value="UniProtKB-SubCell"/>
</dbReference>
<dbReference type="GO" id="GO:0000977">
    <property type="term" value="F:RNA polymerase II transcription regulatory region sequence-specific DNA binding"/>
    <property type="evidence" value="ECO:0007669"/>
    <property type="project" value="TreeGrafter"/>
</dbReference>
<dbReference type="RefSeq" id="XP_024588616.1">
    <property type="nucleotide sequence ID" value="XM_024732848.1"/>
</dbReference>
<evidence type="ECO:0000256" key="5">
    <source>
        <dbReference type="ARBA" id="ARBA00023015"/>
    </source>
</evidence>
<evidence type="ECO:0000313" key="15">
    <source>
        <dbReference type="RefSeq" id="XP_024588616.1"/>
    </source>
</evidence>
<dbReference type="SUPFAM" id="SSF46689">
    <property type="entry name" value="Homeodomain-like"/>
    <property type="match status" value="1"/>
</dbReference>
<dbReference type="KEGG" id="nasi:112391494"/>
<keyword evidence="4" id="KW-0217">Developmental protein</keyword>
<dbReference type="InterPro" id="IPR017970">
    <property type="entry name" value="Homeobox_CS"/>
</dbReference>
<organism evidence="14 15">
    <name type="scientific">Neophocaena asiaeorientalis asiaeorientalis</name>
    <name type="common">Yangtze finless porpoise</name>
    <name type="synonym">Neophocaena phocaenoides subsp. asiaeorientalis</name>
    <dbReference type="NCBI Taxonomy" id="1706337"/>
    <lineage>
        <taxon>Eukaryota</taxon>
        <taxon>Metazoa</taxon>
        <taxon>Chordata</taxon>
        <taxon>Craniata</taxon>
        <taxon>Vertebrata</taxon>
        <taxon>Euteleostomi</taxon>
        <taxon>Mammalia</taxon>
        <taxon>Eutheria</taxon>
        <taxon>Laurasiatheria</taxon>
        <taxon>Artiodactyla</taxon>
        <taxon>Whippomorpha</taxon>
        <taxon>Cetacea</taxon>
        <taxon>Odontoceti</taxon>
        <taxon>Phocoenidae</taxon>
        <taxon>Neophocaena</taxon>
    </lineage>
</organism>
<dbReference type="InParanoid" id="A0A341AD63"/>
<feature type="region of interest" description="Disordered" evidence="12">
    <location>
        <begin position="37"/>
        <end position="95"/>
    </location>
</feature>
<keyword evidence="9 10" id="KW-0539">Nucleus</keyword>
<proteinExistence type="inferred from homology"/>
<dbReference type="CDD" id="cd00086">
    <property type="entry name" value="homeodomain"/>
    <property type="match status" value="1"/>
</dbReference>
<protein>
    <submittedName>
        <fullName evidence="15">Homeobox protein Hox-D8</fullName>
    </submittedName>
</protein>
<feature type="DNA-binding region" description="Homeobox" evidence="10">
    <location>
        <begin position="91"/>
        <end position="150"/>
    </location>
</feature>
<keyword evidence="5" id="KW-0805">Transcription regulation</keyword>
<keyword evidence="6 10" id="KW-0238">DNA-binding</keyword>